<keyword evidence="10" id="KW-0418">Kinase</keyword>
<dbReference type="InterPro" id="IPR013815">
    <property type="entry name" value="ATP_grasp_subdomain_1"/>
</dbReference>
<comment type="pathway">
    <text evidence="3">Carbohydrate biosynthesis; gluconeogenesis.</text>
</comment>
<feature type="domain" description="Pyruvate phosphate dikinase AMP/ATP-binding" evidence="16">
    <location>
        <begin position="136"/>
        <end position="446"/>
    </location>
</feature>
<feature type="domain" description="PEP-utilising enzyme mobile" evidence="15">
    <location>
        <begin position="490"/>
        <end position="558"/>
    </location>
</feature>
<evidence type="ECO:0000256" key="2">
    <source>
        <dbReference type="ARBA" id="ARBA00002988"/>
    </source>
</evidence>
<dbReference type="SUPFAM" id="SSF52009">
    <property type="entry name" value="Phosphohistidine domain"/>
    <property type="match status" value="1"/>
</dbReference>
<evidence type="ECO:0000256" key="13">
    <source>
        <dbReference type="ARBA" id="ARBA00033470"/>
    </source>
</evidence>
<dbReference type="Gene3D" id="3.30.1490.20">
    <property type="entry name" value="ATP-grasp fold, A domain"/>
    <property type="match status" value="1"/>
</dbReference>
<keyword evidence="9" id="KW-0547">Nucleotide-binding</keyword>
<dbReference type="GO" id="GO:0006094">
    <property type="term" value="P:gluconeogenesis"/>
    <property type="evidence" value="ECO:0007669"/>
    <property type="project" value="UniProtKB-UniPathway"/>
</dbReference>
<dbReference type="InterPro" id="IPR036637">
    <property type="entry name" value="Phosphohistidine_dom_sf"/>
</dbReference>
<dbReference type="GO" id="GO:0046872">
    <property type="term" value="F:metal ion binding"/>
    <property type="evidence" value="ECO:0007669"/>
    <property type="project" value="UniProtKB-KW"/>
</dbReference>
<keyword evidence="8" id="KW-0479">Metal-binding</keyword>
<evidence type="ECO:0000256" key="6">
    <source>
        <dbReference type="ARBA" id="ARBA00021623"/>
    </source>
</evidence>
<protein>
    <recommendedName>
        <fullName evidence="6">Phosphoenolpyruvate synthase</fullName>
        <ecNumber evidence="5">2.7.9.2</ecNumber>
    </recommendedName>
    <alternativeName>
        <fullName evidence="13">Pyruvate, water dikinase</fullName>
    </alternativeName>
</protein>
<dbReference type="PANTHER" id="PTHR43030">
    <property type="entry name" value="PHOSPHOENOLPYRUVATE SYNTHASE"/>
    <property type="match status" value="1"/>
</dbReference>
<dbReference type="Pfam" id="PF01326">
    <property type="entry name" value="PPDK_N"/>
    <property type="match status" value="1"/>
</dbReference>
<comment type="function">
    <text evidence="2">Catalyzes the phosphorylation of pyruvate to phosphoenolpyruvate.</text>
</comment>
<evidence type="ECO:0000256" key="9">
    <source>
        <dbReference type="ARBA" id="ARBA00022741"/>
    </source>
</evidence>
<accession>A0A419EXV8</accession>
<evidence type="ECO:0000256" key="3">
    <source>
        <dbReference type="ARBA" id="ARBA00004742"/>
    </source>
</evidence>
<reference evidence="17 18" key="1">
    <citation type="journal article" date="2017" name="ISME J.">
        <title>Energy and carbon metabolisms in a deep terrestrial subsurface fluid microbial community.</title>
        <authorList>
            <person name="Momper L."/>
            <person name="Jungbluth S.P."/>
            <person name="Lee M.D."/>
            <person name="Amend J.P."/>
        </authorList>
    </citation>
    <scope>NUCLEOTIDE SEQUENCE [LARGE SCALE GENOMIC DNA]</scope>
    <source>
        <strain evidence="17">SURF_17</strain>
    </source>
</reference>
<dbReference type="InterPro" id="IPR008279">
    <property type="entry name" value="PEP-util_enz_mobile_dom"/>
</dbReference>
<dbReference type="Gene3D" id="3.50.30.10">
    <property type="entry name" value="Phosphohistidine domain"/>
    <property type="match status" value="1"/>
</dbReference>
<evidence type="ECO:0000256" key="14">
    <source>
        <dbReference type="ARBA" id="ARBA00047700"/>
    </source>
</evidence>
<dbReference type="GO" id="GO:0005524">
    <property type="term" value="F:ATP binding"/>
    <property type="evidence" value="ECO:0007669"/>
    <property type="project" value="UniProtKB-KW"/>
</dbReference>
<organism evidence="17 18">
    <name type="scientific">Candidatus Abyssobacteria bacterium SURF_17</name>
    <dbReference type="NCBI Taxonomy" id="2093361"/>
    <lineage>
        <taxon>Bacteria</taxon>
        <taxon>Pseudomonadati</taxon>
        <taxon>Candidatus Hydrogenedentota</taxon>
        <taxon>Candidatus Abyssobacteria</taxon>
    </lineage>
</organism>
<dbReference type="InterPro" id="IPR006319">
    <property type="entry name" value="PEP_synth"/>
</dbReference>
<dbReference type="Gene3D" id="3.30.470.20">
    <property type="entry name" value="ATP-grasp fold, B domain"/>
    <property type="match status" value="1"/>
</dbReference>
<evidence type="ECO:0000256" key="4">
    <source>
        <dbReference type="ARBA" id="ARBA00007837"/>
    </source>
</evidence>
<dbReference type="UniPathway" id="UPA00138"/>
<comment type="caution">
    <text evidence="17">The sequence shown here is derived from an EMBL/GenBank/DDBJ whole genome shotgun (WGS) entry which is preliminary data.</text>
</comment>
<keyword evidence="11" id="KW-0067">ATP-binding</keyword>
<proteinExistence type="inferred from homology"/>
<keyword evidence="7" id="KW-0808">Transferase</keyword>
<dbReference type="Proteomes" id="UP000285961">
    <property type="component" value="Unassembled WGS sequence"/>
</dbReference>
<keyword evidence="12" id="KW-0460">Magnesium</keyword>
<dbReference type="GO" id="GO:0008986">
    <property type="term" value="F:pyruvate, water dikinase activity"/>
    <property type="evidence" value="ECO:0007669"/>
    <property type="project" value="UniProtKB-EC"/>
</dbReference>
<dbReference type="SUPFAM" id="SSF56059">
    <property type="entry name" value="Glutathione synthetase ATP-binding domain-like"/>
    <property type="match status" value="1"/>
</dbReference>
<sequence length="875" mass="98982">MCDMFKWYRRYSQKRTEEKSRLADRQLDALRFRYHAFKNLLINNNDLLEQITRLDIYLQDHRTVFPGLKSKVDTLLSLTLDLVQNLNYLSEGGFTDLFAIVRRISSRLTTLAREIDPGDKVPLVLPLEEVHTDLVNIVGGKAAPLGALRGDLKLPIPDGFVITTEACQSFFDMNGLMLPIRDLLRKLTTDDFRGLEEVSRKIRDMIENARLPEELRDAMERAYEALSRKERPGAKMGIAVRSSAVPEDGRYSFAGQFSTVLNVTTREAFFKAYKEVIASNFNETSLMYRLHRQMGFQETDMAVLCLMMVLARSAGTLYTTDPNDLHGERMVLCSIWGLGEYLVNGRLPSDIFHISRLDCSHFEPIHLAKKDLKLVCDEELGGTKEIPVTRADSLRFSLSEEEMRVLCEYGLKIEKYMGLPQDIEWAVSEDGQLAILQARKLHVWEGGRRPSRTMFEGMKLIMERGTTASKGLATGTVVHVVREKDFHKVSPGSILVTRESLLGIAKMCNMVRGIILERGNPLEHLACVAREYRIPMLVRAANAMELLAEGEVVTLDADDARVYEGEAKSAIPPQMELGYAGKSETEPANPKIEELRRLIFPLNLLDVRDPRFQMSSCESIHDVIRFCHEQGIQAMFELNDGEYSKNKFYVSRLDVSIPFMVDIINLGGGFSATGHPRKVEIEEIASVPFLAFWRGVSHEGIRWSGPPPRVSVRAFGSVMSNTILDAARSGRALGSRTYALISRDYMNLNSRLAYHFAMVDTLCGHTPASNYINVRFKGGGTGLDRRVLRVRFIARVLESLGFFVNIKQDLLNATLKGLPVREMEEKLDMVGRLLGCSRLLDMAMDDEATMEYFVRAFQSGNYSFEPKLETQKTQK</sequence>
<comment type="similarity">
    <text evidence="4">Belongs to the PEP-utilizing enzyme family.</text>
</comment>
<evidence type="ECO:0000256" key="8">
    <source>
        <dbReference type="ARBA" id="ARBA00022723"/>
    </source>
</evidence>
<evidence type="ECO:0000256" key="7">
    <source>
        <dbReference type="ARBA" id="ARBA00022679"/>
    </source>
</evidence>
<evidence type="ECO:0000259" key="15">
    <source>
        <dbReference type="Pfam" id="PF00391"/>
    </source>
</evidence>
<evidence type="ECO:0000256" key="5">
    <source>
        <dbReference type="ARBA" id="ARBA00011996"/>
    </source>
</evidence>
<dbReference type="InterPro" id="IPR002192">
    <property type="entry name" value="PPDK_AMP/ATP-bd"/>
</dbReference>
<name>A0A419EXV8_9BACT</name>
<evidence type="ECO:0000313" key="17">
    <source>
        <dbReference type="EMBL" id="RJP69736.1"/>
    </source>
</evidence>
<evidence type="ECO:0000256" key="10">
    <source>
        <dbReference type="ARBA" id="ARBA00022777"/>
    </source>
</evidence>
<comment type="catalytic activity">
    <reaction evidence="14">
        <text>pyruvate + ATP + H2O = phosphoenolpyruvate + AMP + phosphate + 2 H(+)</text>
        <dbReference type="Rhea" id="RHEA:11364"/>
        <dbReference type="ChEBI" id="CHEBI:15361"/>
        <dbReference type="ChEBI" id="CHEBI:15377"/>
        <dbReference type="ChEBI" id="CHEBI:15378"/>
        <dbReference type="ChEBI" id="CHEBI:30616"/>
        <dbReference type="ChEBI" id="CHEBI:43474"/>
        <dbReference type="ChEBI" id="CHEBI:58702"/>
        <dbReference type="ChEBI" id="CHEBI:456215"/>
        <dbReference type="EC" id="2.7.9.2"/>
    </reaction>
</comment>
<comment type="cofactor">
    <cofactor evidence="1">
        <name>Mg(2+)</name>
        <dbReference type="ChEBI" id="CHEBI:18420"/>
    </cofactor>
</comment>
<dbReference type="PANTHER" id="PTHR43030:SF1">
    <property type="entry name" value="PHOSPHOENOLPYRUVATE SYNTHASE"/>
    <property type="match status" value="1"/>
</dbReference>
<evidence type="ECO:0000256" key="1">
    <source>
        <dbReference type="ARBA" id="ARBA00001946"/>
    </source>
</evidence>
<dbReference type="AlphaFoldDB" id="A0A419EXV8"/>
<evidence type="ECO:0000256" key="12">
    <source>
        <dbReference type="ARBA" id="ARBA00022842"/>
    </source>
</evidence>
<dbReference type="Pfam" id="PF00391">
    <property type="entry name" value="PEP-utilizers"/>
    <property type="match status" value="1"/>
</dbReference>
<evidence type="ECO:0000259" key="16">
    <source>
        <dbReference type="Pfam" id="PF01326"/>
    </source>
</evidence>
<dbReference type="EC" id="2.7.9.2" evidence="5"/>
<evidence type="ECO:0000256" key="11">
    <source>
        <dbReference type="ARBA" id="ARBA00022840"/>
    </source>
</evidence>
<gene>
    <name evidence="17" type="ORF">C4532_10350</name>
</gene>
<dbReference type="EMBL" id="QZKI01000078">
    <property type="protein sequence ID" value="RJP69736.1"/>
    <property type="molecule type" value="Genomic_DNA"/>
</dbReference>
<evidence type="ECO:0000313" key="18">
    <source>
        <dbReference type="Proteomes" id="UP000285961"/>
    </source>
</evidence>